<gene>
    <name evidence="1" type="ORF">POCTA_138.1.T1470053</name>
</gene>
<keyword evidence="2" id="KW-1185">Reference proteome</keyword>
<sequence length="302" mass="34734">MKKIVDQVDYQPNAPYQPLNSQNIDNNAYTSKSDELEQLLKGINIPDQVEFEHQYKYENNMCCGYGSITGSSKFDIQGIGQLDFTISLETVCLIWCCCCCQFRDCDKHAYPEYIYVLKNEQMRLEFWPSGVGKIFVNGKQVFEFLQTIPNFCDVLYSHCMSSYPKLKIHSPIEKNYELILRPDVNSCPEDLFGGCGCFACFDIFSTSKNYHVDGLTQGRCQIINTRTACEACAKITLMQGQCCKLCPEINYPRFALQFEGVRKIDKIAIVMGLVQISFFKKWINSFGNLHMKIHQVIYKELI</sequence>
<dbReference type="OrthoDB" id="299819at2759"/>
<proteinExistence type="predicted"/>
<accession>A0A8S1Y736</accession>
<protein>
    <submittedName>
        <fullName evidence="1">Uncharacterized protein</fullName>
    </submittedName>
</protein>
<comment type="caution">
    <text evidence="1">The sequence shown here is derived from an EMBL/GenBank/DDBJ whole genome shotgun (WGS) entry which is preliminary data.</text>
</comment>
<dbReference type="EMBL" id="CAJJDP010000149">
    <property type="protein sequence ID" value="CAD8209410.1"/>
    <property type="molecule type" value="Genomic_DNA"/>
</dbReference>
<dbReference type="OMA" id="TQGRCQI"/>
<name>A0A8S1Y736_PAROT</name>
<reference evidence="1" key="1">
    <citation type="submission" date="2021-01" db="EMBL/GenBank/DDBJ databases">
        <authorList>
            <consortium name="Genoscope - CEA"/>
            <person name="William W."/>
        </authorList>
    </citation>
    <scope>NUCLEOTIDE SEQUENCE</scope>
</reference>
<dbReference type="AlphaFoldDB" id="A0A8S1Y736"/>
<dbReference type="Proteomes" id="UP000683925">
    <property type="component" value="Unassembled WGS sequence"/>
</dbReference>
<evidence type="ECO:0000313" key="2">
    <source>
        <dbReference type="Proteomes" id="UP000683925"/>
    </source>
</evidence>
<organism evidence="1 2">
    <name type="scientific">Paramecium octaurelia</name>
    <dbReference type="NCBI Taxonomy" id="43137"/>
    <lineage>
        <taxon>Eukaryota</taxon>
        <taxon>Sar</taxon>
        <taxon>Alveolata</taxon>
        <taxon>Ciliophora</taxon>
        <taxon>Intramacronucleata</taxon>
        <taxon>Oligohymenophorea</taxon>
        <taxon>Peniculida</taxon>
        <taxon>Parameciidae</taxon>
        <taxon>Paramecium</taxon>
    </lineage>
</organism>
<evidence type="ECO:0000313" key="1">
    <source>
        <dbReference type="EMBL" id="CAD8209410.1"/>
    </source>
</evidence>